<dbReference type="AlphaFoldDB" id="A0A830I4L7"/>
<evidence type="ECO:0000256" key="1">
    <source>
        <dbReference type="SAM" id="MobiDB-lite"/>
    </source>
</evidence>
<dbReference type="Proteomes" id="UP000660262">
    <property type="component" value="Unassembled WGS sequence"/>
</dbReference>
<reference evidence="2" key="1">
    <citation type="submission" date="2020-10" db="EMBL/GenBank/DDBJ databases">
        <title>Unveiling of a novel bifunctional photoreceptor, Dualchrome1, isolated from a cosmopolitan green alga.</title>
        <authorList>
            <person name="Suzuki S."/>
            <person name="Kawachi M."/>
        </authorList>
    </citation>
    <scope>NUCLEOTIDE SEQUENCE</scope>
    <source>
        <strain evidence="2">NIES 2893</strain>
    </source>
</reference>
<dbReference type="EMBL" id="BNJQ01000038">
    <property type="protein sequence ID" value="GHP12057.1"/>
    <property type="molecule type" value="Genomic_DNA"/>
</dbReference>
<keyword evidence="3" id="KW-1185">Reference proteome</keyword>
<accession>A0A830I4L7</accession>
<proteinExistence type="predicted"/>
<protein>
    <submittedName>
        <fullName evidence="2">Uncharacterized protein</fullName>
    </submittedName>
</protein>
<name>A0A830I4L7_9CHLO</name>
<gene>
    <name evidence="2" type="ORF">PPROV_001078400</name>
</gene>
<organism evidence="2 3">
    <name type="scientific">Pycnococcus provasolii</name>
    <dbReference type="NCBI Taxonomy" id="41880"/>
    <lineage>
        <taxon>Eukaryota</taxon>
        <taxon>Viridiplantae</taxon>
        <taxon>Chlorophyta</taxon>
        <taxon>Pseudoscourfieldiophyceae</taxon>
        <taxon>Pseudoscourfieldiales</taxon>
        <taxon>Pycnococcaceae</taxon>
        <taxon>Pycnococcus</taxon>
    </lineage>
</organism>
<comment type="caution">
    <text evidence="2">The sequence shown here is derived from an EMBL/GenBank/DDBJ whole genome shotgun (WGS) entry which is preliminary data.</text>
</comment>
<evidence type="ECO:0000313" key="2">
    <source>
        <dbReference type="EMBL" id="GHP12057.1"/>
    </source>
</evidence>
<dbReference type="InterPro" id="IPR029044">
    <property type="entry name" value="Nucleotide-diphossugar_trans"/>
</dbReference>
<sequence>MHVDGNLRIVERAVLVARQYRAYSSNTMPITLFTDAATYASWQERWRDAGHPTGGPKTVDKIPRQSVASSAKAGDKSVRATDTLYLFSLESNDSPFARVVLFENLTMPELPKRIRDKASSTYRLSAHLWLKKIVSYLNSPYEKSVFLDADTCPCSSLDEYFKLLDDADVVNTIEHKYDEFLRGFKGVTADSIGMLGAKPPMTFAERNCGFIGFRKSARADAMLLTWLRAYLAYLESGPSAGPAGGFRGREGGGDVY</sequence>
<evidence type="ECO:0000313" key="3">
    <source>
        <dbReference type="Proteomes" id="UP000660262"/>
    </source>
</evidence>
<feature type="region of interest" description="Disordered" evidence="1">
    <location>
        <begin position="50"/>
        <end position="74"/>
    </location>
</feature>
<dbReference type="SUPFAM" id="SSF53448">
    <property type="entry name" value="Nucleotide-diphospho-sugar transferases"/>
    <property type="match status" value="1"/>
</dbReference>